<dbReference type="CDD" id="cd17361">
    <property type="entry name" value="MFS_STP"/>
    <property type="match status" value="1"/>
</dbReference>
<evidence type="ECO:0000256" key="4">
    <source>
        <dbReference type="ARBA" id="ARBA00022597"/>
    </source>
</evidence>
<dbReference type="FunFam" id="1.20.1250.20:FF:000931">
    <property type="entry name" value="Sugar transport protein 3"/>
    <property type="match status" value="1"/>
</dbReference>
<evidence type="ECO:0000256" key="9">
    <source>
        <dbReference type="ARBA" id="ARBA00044504"/>
    </source>
</evidence>
<feature type="transmembrane region" description="Helical" evidence="11">
    <location>
        <begin position="169"/>
        <end position="190"/>
    </location>
</feature>
<feature type="region of interest" description="Disordered" evidence="10">
    <location>
        <begin position="486"/>
        <end position="531"/>
    </location>
</feature>
<feature type="region of interest" description="Disordered" evidence="10">
    <location>
        <begin position="604"/>
        <end position="630"/>
    </location>
</feature>
<keyword evidence="8 11" id="KW-0472">Membrane</keyword>
<feature type="transmembrane region" description="Helical" evidence="11">
    <location>
        <begin position="81"/>
        <end position="99"/>
    </location>
</feature>
<evidence type="ECO:0000256" key="6">
    <source>
        <dbReference type="ARBA" id="ARBA00022847"/>
    </source>
</evidence>
<dbReference type="PRINTS" id="PR00171">
    <property type="entry name" value="SUGRTRNSPORT"/>
</dbReference>
<feature type="domain" description="Major facilitator superfamily (MFS) profile" evidence="12">
    <location>
        <begin position="25"/>
        <end position="630"/>
    </location>
</feature>
<evidence type="ECO:0000256" key="5">
    <source>
        <dbReference type="ARBA" id="ARBA00022692"/>
    </source>
</evidence>
<evidence type="ECO:0000256" key="1">
    <source>
        <dbReference type="ARBA" id="ARBA00004141"/>
    </source>
</evidence>
<dbReference type="Pfam" id="PF00083">
    <property type="entry name" value="Sugar_tr"/>
    <property type="match status" value="1"/>
</dbReference>
<dbReference type="GO" id="GO:0015293">
    <property type="term" value="F:symporter activity"/>
    <property type="evidence" value="ECO:0007669"/>
    <property type="project" value="UniProtKB-KW"/>
</dbReference>
<keyword evidence="5 11" id="KW-0812">Transmembrane</keyword>
<dbReference type="InterPro" id="IPR045262">
    <property type="entry name" value="STP/PLT_plant"/>
</dbReference>
<dbReference type="InterPro" id="IPR005828">
    <property type="entry name" value="MFS_sugar_transport-like"/>
</dbReference>
<keyword evidence="7 11" id="KW-1133">Transmembrane helix</keyword>
<dbReference type="InterPro" id="IPR020846">
    <property type="entry name" value="MFS_dom"/>
</dbReference>
<feature type="region of interest" description="Disordered" evidence="10">
    <location>
        <begin position="549"/>
        <end position="587"/>
    </location>
</feature>
<evidence type="ECO:0000259" key="12">
    <source>
        <dbReference type="PROSITE" id="PS50850"/>
    </source>
</evidence>
<feature type="compositionally biased region" description="Polar residues" evidence="10">
    <location>
        <begin position="489"/>
        <end position="499"/>
    </location>
</feature>
<dbReference type="PROSITE" id="PS50850">
    <property type="entry name" value="MFS"/>
    <property type="match status" value="1"/>
</dbReference>
<evidence type="ECO:0000256" key="8">
    <source>
        <dbReference type="ARBA" id="ARBA00023136"/>
    </source>
</evidence>
<evidence type="ECO:0000256" key="10">
    <source>
        <dbReference type="SAM" id="MobiDB-lite"/>
    </source>
</evidence>
<evidence type="ECO:0000256" key="7">
    <source>
        <dbReference type="ARBA" id="ARBA00022989"/>
    </source>
</evidence>
<comment type="caution">
    <text evidence="13">The sequence shown here is derived from an EMBL/GenBank/DDBJ whole genome shotgun (WGS) entry which is preliminary data.</text>
</comment>
<dbReference type="InterPro" id="IPR036259">
    <property type="entry name" value="MFS_trans_sf"/>
</dbReference>
<proteinExistence type="inferred from homology"/>
<name>A0A699IRY3_TANCI</name>
<comment type="similarity">
    <text evidence="9">Belongs to the major facilitator superfamily. Phosphate:H(+) symporter (TC 2.A.1.9) family.</text>
</comment>
<dbReference type="EMBL" id="BKCJ010326918">
    <property type="protein sequence ID" value="GEZ81218.1"/>
    <property type="molecule type" value="Genomic_DNA"/>
</dbReference>
<evidence type="ECO:0000256" key="3">
    <source>
        <dbReference type="ARBA" id="ARBA00022448"/>
    </source>
</evidence>
<feature type="compositionally biased region" description="Basic and acidic residues" evidence="10">
    <location>
        <begin position="501"/>
        <end position="513"/>
    </location>
</feature>
<feature type="compositionally biased region" description="Low complexity" evidence="10">
    <location>
        <begin position="617"/>
        <end position="630"/>
    </location>
</feature>
<feature type="transmembrane region" description="Helical" evidence="11">
    <location>
        <begin position="284"/>
        <end position="306"/>
    </location>
</feature>
<gene>
    <name evidence="13" type="ORF">Tci_553191</name>
</gene>
<comment type="similarity">
    <text evidence="2">Belongs to the major facilitator superfamily. Sugar transporter (TC 2.A.1.1) family.</text>
</comment>
<keyword evidence="3" id="KW-0813">Transport</keyword>
<dbReference type="PANTHER" id="PTHR23500:SF30">
    <property type="entry name" value="SUGAR TRANSPORT PROTEIN 3"/>
    <property type="match status" value="1"/>
</dbReference>
<comment type="subcellular location">
    <subcellularLocation>
        <location evidence="1">Membrane</location>
        <topology evidence="1">Multi-pass membrane protein</topology>
    </subcellularLocation>
</comment>
<evidence type="ECO:0000256" key="11">
    <source>
        <dbReference type="SAM" id="Phobius"/>
    </source>
</evidence>
<feature type="transmembrane region" description="Helical" evidence="11">
    <location>
        <begin position="202"/>
        <end position="221"/>
    </location>
</feature>
<sequence length="630" mass="68982">MAIGSFVSSEVRSYNGPITSFLVLSCMVAASGGIMFGYDVGISGGLISMKPFVEKFFPQIYNKMIKDSNISNYCRHNSPLLTSYTSTLYVAGLFASFFASPVTRAYGRRPSIILGGVVFLCGAALGGAAYDIHMLIIGRVLLGVGVSFANQAVPLYLSEMAPSRYRGAFNIGFQFCFGIGILSASLMNYGTQKIDGGWGWRISLAMAAVPASILTLGAIFLPKTPNNLIQQNKDPDIAKQMLQKIRGTEDIQPEFDDLVTANEILKTVKHPFRNNIRQKYRPQLVMAIVIPFFQQLTGMSVIGSYAPILFITIRFGESASLRSAVVGFKCSSHKYWWGLLIQSKRPGKNTPQCYTKPLDSLKNWNNRFIWVDECVFLTAVEWRTNASKDGMPTNGTYFVEAVRALDTHRTPIQKQPVMLLCLVGISHRYYLGDEVYPTFHYDDDRGGLIRALNPTKVKTGSRPRAPYELPLLTLTALRVIEMDEPAAATDSSGVSSTIERSPLDFAHESEASGRETTTPEMPPPEEVPIATAPGTDQAAETVAVEPPVVLQSRKRGHEGIDTNAPPKSLRRDHADFRPSGSSRGGKSLAAMQLRLAYNVFVSEGVPTDVSDPDPLDFADAPLPHPADVAQ</sequence>
<dbReference type="SUPFAM" id="SSF103473">
    <property type="entry name" value="MFS general substrate transporter"/>
    <property type="match status" value="1"/>
</dbReference>
<dbReference type="GO" id="GO:0015145">
    <property type="term" value="F:monosaccharide transmembrane transporter activity"/>
    <property type="evidence" value="ECO:0007669"/>
    <property type="project" value="InterPro"/>
</dbReference>
<evidence type="ECO:0000313" key="13">
    <source>
        <dbReference type="EMBL" id="GEZ81218.1"/>
    </source>
</evidence>
<dbReference type="InterPro" id="IPR044778">
    <property type="entry name" value="MFS_STP/MST-like_plant"/>
</dbReference>
<feature type="transmembrane region" description="Helical" evidence="11">
    <location>
        <begin position="136"/>
        <end position="157"/>
    </location>
</feature>
<dbReference type="Gene3D" id="1.20.1250.20">
    <property type="entry name" value="MFS general substrate transporter like domains"/>
    <property type="match status" value="1"/>
</dbReference>
<accession>A0A699IRY3</accession>
<dbReference type="GO" id="GO:0016020">
    <property type="term" value="C:membrane"/>
    <property type="evidence" value="ECO:0007669"/>
    <property type="project" value="UniProtKB-SubCell"/>
</dbReference>
<protein>
    <submittedName>
        <fullName evidence="13">Hexose carrier protein HEX6</fullName>
    </submittedName>
</protein>
<feature type="transmembrane region" description="Helical" evidence="11">
    <location>
        <begin position="111"/>
        <end position="130"/>
    </location>
</feature>
<dbReference type="PANTHER" id="PTHR23500">
    <property type="entry name" value="SOLUTE CARRIER FAMILY 2, FACILITATED GLUCOSE TRANSPORTER"/>
    <property type="match status" value="1"/>
</dbReference>
<feature type="transmembrane region" description="Helical" evidence="11">
    <location>
        <begin position="21"/>
        <end position="47"/>
    </location>
</feature>
<evidence type="ECO:0000256" key="2">
    <source>
        <dbReference type="ARBA" id="ARBA00010992"/>
    </source>
</evidence>
<keyword evidence="4" id="KW-0762">Sugar transport</keyword>
<dbReference type="AlphaFoldDB" id="A0A699IRY3"/>
<keyword evidence="6" id="KW-0769">Symport</keyword>
<reference evidence="13" key="1">
    <citation type="journal article" date="2019" name="Sci. Rep.">
        <title>Draft genome of Tanacetum cinerariifolium, the natural source of mosquito coil.</title>
        <authorList>
            <person name="Yamashiro T."/>
            <person name="Shiraishi A."/>
            <person name="Satake H."/>
            <person name="Nakayama K."/>
        </authorList>
    </citation>
    <scope>NUCLEOTIDE SEQUENCE</scope>
</reference>
<dbReference type="InterPro" id="IPR003663">
    <property type="entry name" value="Sugar/inositol_transpt"/>
</dbReference>
<organism evidence="13">
    <name type="scientific">Tanacetum cinerariifolium</name>
    <name type="common">Dalmatian daisy</name>
    <name type="synonym">Chrysanthemum cinerariifolium</name>
    <dbReference type="NCBI Taxonomy" id="118510"/>
    <lineage>
        <taxon>Eukaryota</taxon>
        <taxon>Viridiplantae</taxon>
        <taxon>Streptophyta</taxon>
        <taxon>Embryophyta</taxon>
        <taxon>Tracheophyta</taxon>
        <taxon>Spermatophyta</taxon>
        <taxon>Magnoliopsida</taxon>
        <taxon>eudicotyledons</taxon>
        <taxon>Gunneridae</taxon>
        <taxon>Pentapetalae</taxon>
        <taxon>asterids</taxon>
        <taxon>campanulids</taxon>
        <taxon>Asterales</taxon>
        <taxon>Asteraceae</taxon>
        <taxon>Asteroideae</taxon>
        <taxon>Anthemideae</taxon>
        <taxon>Anthemidinae</taxon>
        <taxon>Tanacetum</taxon>
    </lineage>
</organism>